<dbReference type="PANTHER" id="PTHR19446">
    <property type="entry name" value="REVERSE TRANSCRIPTASES"/>
    <property type="match status" value="1"/>
</dbReference>
<dbReference type="CDD" id="cd01650">
    <property type="entry name" value="RT_nLTR_like"/>
    <property type="match status" value="1"/>
</dbReference>
<proteinExistence type="predicted"/>
<sequence>MKRRNIEQRPGSDTGGGESVETRARSTVGQLPPLSAGGPFNQDREDGATSSTATVSPVPRRRGQRAVEGASSGVGERREKGSGAIPRRTVVQQSTGTEEVYEDGPREGAPEDVGIAGLDLGVASRSPVSSSVSATYIYPWVASMCVRCRGCYITTASGMEVHHKEEHAGLELKWKCGKCGCSFVKLHSVRCHIPKCRGEERPSPVGGRFPCGACGATYGSQRALSTHKRHKHPDVRNEERLQQLEEDHHLEKDTSEVTSLWSAEEVVILKEKEKEFTGHRFINVQIGRFLPRKTCKQISTKRALLNAARAKATSASEEPSVSVSQAEAAHVVASQDLEPMHEGVEPVGTIPEDPENEEVQGEGPTNSLSAAAVLDDQGPFTALGSVDTVAPHVVIGDPLGEPTVDFITVDSTSGLDTVHVVNSGEGELSPPVISEGRPFTPPPIPMEESGDMNEEEWRAAALKAAVRIKFDCNNKISDFGYEVDHALADVFEGIERGQGIGDLSLLEKKINLLCTRMVKLLKEQRGDGVSKTPVVRPERSRPVRNNRSRRKRIAFAGCQELFRKCPAKLAQMVVDDTLSSYTGRSEDDKMRPPAALFRSYYKDLWSVPGRCSVEFETAEEINIGRHFDIYQSQEIKNRIRRLKSNGAAGPDGLVKSDLQRAGVSTLLVKYFALLLVTGVYPEEFRRNRTTLIPKPGKDLANVENWRPITISSVLARVYSGLLEGRLRKVVKLSERQKGFMPVNGCFQNCFIFDEIIRLGKLRDGLAGAQLDISKAFDTLPHGAIEGALSRQGIPRHITAVIMNMYRSLTTALGVKGSPVVHLARGVKQGDPLSPLLFNIVLDKMACSVSELNAGYQIGDQSVGLLAFADDIILLSNNKEGAQSQLSLVIDFLDQLGMRLSPSKSLSFQIRTIRKSWVAVDPGLKINNDVLPWAKCGTPFKYLGVNFTLHKGYDNIESHNRVIAAAKRAVTLPLKPRQKIQLLSDYVIPKFCHRLSIDLPSNNELRRIDSEIRQVLKTILHLHHSTTSAVLYVRKKDGGLGFPKLQDQMRLSNLRAGLGLKTSLDPLIVGLYETNGVENRLKEIASQLNIEYPPTIRELQFASIRLKGVERDRWSRLESQGVGVDDFRNDAIGNSWLADPQLLAPSRFINMLKLRTNTLGTRVVLRRADMEVDPLCRRCKTKPETLGHILGECFENKDKRIHRHNEIVKLIETECLEKGYVVAKEQSFRCEGTGGLLKPDLVIKNEGRVFVADVTVRFENGDYLRNAFTEKVQKYKPLLPQLLREANAMEGVVAPIVIGSRGAVPLKTVEMLKHLGIYNKKIALTMSLVAIRSSIEMACSHLDYS</sequence>
<dbReference type="PROSITE" id="PS00028">
    <property type="entry name" value="ZINC_FINGER_C2H2_1"/>
    <property type="match status" value="1"/>
</dbReference>
<evidence type="ECO:0000259" key="4">
    <source>
        <dbReference type="PROSITE" id="PS50878"/>
    </source>
</evidence>
<dbReference type="PROSITE" id="PS50157">
    <property type="entry name" value="ZINC_FINGER_C2H2_2"/>
    <property type="match status" value="1"/>
</dbReference>
<feature type="domain" description="Reverse transcriptase" evidence="4">
    <location>
        <begin position="673"/>
        <end position="946"/>
    </location>
</feature>
<dbReference type="EMBL" id="GEDC01018201">
    <property type="protein sequence ID" value="JAS19097.1"/>
    <property type="molecule type" value="Transcribed_RNA"/>
</dbReference>
<accession>A0A1B6D082</accession>
<keyword evidence="1" id="KW-0863">Zinc-finger</keyword>
<dbReference type="GO" id="GO:0008270">
    <property type="term" value="F:zinc ion binding"/>
    <property type="evidence" value="ECO:0007669"/>
    <property type="project" value="UniProtKB-KW"/>
</dbReference>
<organism evidence="5">
    <name type="scientific">Clastoptera arizonana</name>
    <name type="common">Arizona spittle bug</name>
    <dbReference type="NCBI Taxonomy" id="38151"/>
    <lineage>
        <taxon>Eukaryota</taxon>
        <taxon>Metazoa</taxon>
        <taxon>Ecdysozoa</taxon>
        <taxon>Arthropoda</taxon>
        <taxon>Hexapoda</taxon>
        <taxon>Insecta</taxon>
        <taxon>Pterygota</taxon>
        <taxon>Neoptera</taxon>
        <taxon>Paraneoptera</taxon>
        <taxon>Hemiptera</taxon>
        <taxon>Auchenorrhyncha</taxon>
        <taxon>Cercopoidea</taxon>
        <taxon>Clastopteridae</taxon>
        <taxon>Clastoptera</taxon>
    </lineage>
</organism>
<keyword evidence="1" id="KW-0862">Zinc</keyword>
<protein>
    <recommendedName>
        <fullName evidence="6">Reverse transcriptase domain-containing protein</fullName>
    </recommendedName>
</protein>
<evidence type="ECO:0000259" key="3">
    <source>
        <dbReference type="PROSITE" id="PS50157"/>
    </source>
</evidence>
<dbReference type="InterPro" id="IPR013087">
    <property type="entry name" value="Znf_C2H2_type"/>
</dbReference>
<keyword evidence="1" id="KW-0479">Metal-binding</keyword>
<gene>
    <name evidence="5" type="ORF">g.41773</name>
</gene>
<dbReference type="SUPFAM" id="SSF56672">
    <property type="entry name" value="DNA/RNA polymerases"/>
    <property type="match status" value="1"/>
</dbReference>
<dbReference type="PROSITE" id="PS50878">
    <property type="entry name" value="RT_POL"/>
    <property type="match status" value="1"/>
</dbReference>
<name>A0A1B6D082_9HEMI</name>
<feature type="domain" description="C2H2-type" evidence="3">
    <location>
        <begin position="209"/>
        <end position="237"/>
    </location>
</feature>
<dbReference type="Pfam" id="PF00078">
    <property type="entry name" value="RVT_1"/>
    <property type="match status" value="1"/>
</dbReference>
<dbReference type="InterPro" id="IPR043502">
    <property type="entry name" value="DNA/RNA_pol_sf"/>
</dbReference>
<evidence type="ECO:0000313" key="5">
    <source>
        <dbReference type="EMBL" id="JAS19097.1"/>
    </source>
</evidence>
<evidence type="ECO:0008006" key="6">
    <source>
        <dbReference type="Google" id="ProtNLM"/>
    </source>
</evidence>
<dbReference type="GO" id="GO:0071897">
    <property type="term" value="P:DNA biosynthetic process"/>
    <property type="evidence" value="ECO:0007669"/>
    <property type="project" value="UniProtKB-ARBA"/>
</dbReference>
<dbReference type="InterPro" id="IPR000477">
    <property type="entry name" value="RT_dom"/>
</dbReference>
<reference evidence="5" key="1">
    <citation type="submission" date="2015-12" db="EMBL/GenBank/DDBJ databases">
        <title>De novo transcriptome assembly of four potential Pierce s Disease insect vectors from Arizona vineyards.</title>
        <authorList>
            <person name="Tassone E.E."/>
        </authorList>
    </citation>
    <scope>NUCLEOTIDE SEQUENCE</scope>
</reference>
<feature type="region of interest" description="Disordered" evidence="2">
    <location>
        <begin position="1"/>
        <end position="111"/>
    </location>
</feature>
<evidence type="ECO:0000256" key="1">
    <source>
        <dbReference type="PROSITE-ProRule" id="PRU00042"/>
    </source>
</evidence>
<evidence type="ECO:0000256" key="2">
    <source>
        <dbReference type="SAM" id="MobiDB-lite"/>
    </source>
</evidence>